<keyword evidence="1" id="KW-0472">Membrane</keyword>
<protein>
    <submittedName>
        <fullName evidence="2">Uncharacterized protein</fullName>
    </submittedName>
</protein>
<feature type="transmembrane region" description="Helical" evidence="1">
    <location>
        <begin position="20"/>
        <end position="39"/>
    </location>
</feature>
<evidence type="ECO:0000313" key="3">
    <source>
        <dbReference type="Proteomes" id="UP000032727"/>
    </source>
</evidence>
<proteinExistence type="predicted"/>
<evidence type="ECO:0000313" key="2">
    <source>
        <dbReference type="EMBL" id="CDN84621.1"/>
    </source>
</evidence>
<reference evidence="2 3" key="1">
    <citation type="journal article" date="2014" name="PLoS ONE">
        <title>The complete genome sequence of Escherichia coli EC958: a high quality reference sequence for the globally disseminated multidrug resistant E. coli O25b:H4-ST131 clone.</title>
        <authorList>
            <person name="Forde B.M."/>
            <person name="Ben Zakour N.L."/>
            <person name="Stanton-Cook M."/>
            <person name="Phan M.D."/>
            <person name="Totsika M."/>
            <person name="Peters K.M."/>
            <person name="Chan K.G."/>
            <person name="Schembri M.A."/>
            <person name="Upton M."/>
            <person name="Beatson S.A."/>
        </authorList>
    </citation>
    <scope>NUCLEOTIDE SEQUENCE [LARGE SCALE GENOMIC DNA]</scope>
    <source>
        <strain evidence="2 3">EC958</strain>
    </source>
</reference>
<keyword evidence="1" id="KW-0812">Transmembrane</keyword>
<dbReference type="AlphaFoldDB" id="A0AA36L248"/>
<dbReference type="Proteomes" id="UP000032727">
    <property type="component" value="Chromosome I"/>
</dbReference>
<dbReference type="KEGG" id="ecos:EC958_4261"/>
<accession>A0AA36L248</accession>
<sequence>MVIKINYLFIQKMNWKIRRAFSILPLAQVICKAVMLYRVDY</sequence>
<organism evidence="2 3">
    <name type="scientific">Escherichia coli O25b:H4-ST131</name>
    <dbReference type="NCBI Taxonomy" id="941322"/>
    <lineage>
        <taxon>Bacteria</taxon>
        <taxon>Pseudomonadati</taxon>
        <taxon>Pseudomonadota</taxon>
        <taxon>Gammaproteobacteria</taxon>
        <taxon>Enterobacterales</taxon>
        <taxon>Enterobacteriaceae</taxon>
        <taxon>Escherichia</taxon>
    </lineage>
</organism>
<gene>
    <name evidence="2" type="ORF">EC958_4261</name>
</gene>
<evidence type="ECO:0000256" key="1">
    <source>
        <dbReference type="SAM" id="Phobius"/>
    </source>
</evidence>
<name>A0AA36L248_ECOLX</name>
<keyword evidence="1" id="KW-1133">Transmembrane helix</keyword>
<dbReference type="EMBL" id="HG941718">
    <property type="protein sequence ID" value="CDN84621.1"/>
    <property type="molecule type" value="Genomic_DNA"/>
</dbReference>